<evidence type="ECO:0000256" key="1">
    <source>
        <dbReference type="ARBA" id="ARBA00001946"/>
    </source>
</evidence>
<evidence type="ECO:0000256" key="7">
    <source>
        <dbReference type="ARBA" id="ARBA00022842"/>
    </source>
</evidence>
<accession>A0A328F9H8</accession>
<dbReference type="NCBIfam" id="TIGR01573">
    <property type="entry name" value="cas2"/>
    <property type="match status" value="1"/>
</dbReference>
<sequence length="63" mass="7155">MHTPSSKQLVVVAYDISSNKRRNTLVKLLRGYGVRVNYSVFECRIGKAGLSALKMRIDEIQIM</sequence>
<dbReference type="OrthoDB" id="9798176at2"/>
<dbReference type="EMBL" id="CP036313">
    <property type="protein sequence ID" value="QBH13166.1"/>
    <property type="molecule type" value="Genomic_DNA"/>
</dbReference>
<dbReference type="AlphaFoldDB" id="A0A328F9H8"/>
<keyword evidence="6" id="KW-0378">Hydrolase</keyword>
<evidence type="ECO:0000313" key="9">
    <source>
        <dbReference type="EMBL" id="QBH13166.1"/>
    </source>
</evidence>
<name>A0A328F9H8_9BACT</name>
<gene>
    <name evidence="10" type="primary">cas2</name>
    <name evidence="10" type="ORF">DO021_22595</name>
    <name evidence="9" type="ORF">EYB58_09685</name>
</gene>
<dbReference type="GO" id="GO:0004521">
    <property type="term" value="F:RNA endonuclease activity"/>
    <property type="evidence" value="ECO:0007669"/>
    <property type="project" value="InterPro"/>
</dbReference>
<dbReference type="SUPFAM" id="SSF143430">
    <property type="entry name" value="TTP0101/SSO1404-like"/>
    <property type="match status" value="1"/>
</dbReference>
<keyword evidence="12" id="KW-1185">Reference proteome</keyword>
<dbReference type="GO" id="GO:0051607">
    <property type="term" value="P:defense response to virus"/>
    <property type="evidence" value="ECO:0007669"/>
    <property type="project" value="UniProtKB-KW"/>
</dbReference>
<dbReference type="Pfam" id="PF09827">
    <property type="entry name" value="CRISPR_Cas2"/>
    <property type="match status" value="1"/>
</dbReference>
<dbReference type="Proteomes" id="UP000248798">
    <property type="component" value="Unassembled WGS sequence"/>
</dbReference>
<evidence type="ECO:0000313" key="12">
    <source>
        <dbReference type="Proteomes" id="UP000293902"/>
    </source>
</evidence>
<reference evidence="9 12" key="2">
    <citation type="submission" date="2019-02" db="EMBL/GenBank/DDBJ databases">
        <title>Complete genome sequence of Desulfobacter hydrogenophilus AcRS1.</title>
        <authorList>
            <person name="Marietou A."/>
            <person name="Lund M.B."/>
            <person name="Marshall I.P.G."/>
            <person name="Schreiber L."/>
            <person name="Jorgensen B."/>
        </authorList>
    </citation>
    <scope>NUCLEOTIDE SEQUENCE [LARGE SCALE GENOMIC DNA]</scope>
    <source>
        <strain evidence="9 12">AcRS1</strain>
    </source>
</reference>
<dbReference type="RefSeq" id="WP_111960867.1">
    <property type="nucleotide sequence ID" value="NZ_CP036313.1"/>
</dbReference>
<dbReference type="GO" id="GO:0043571">
    <property type="term" value="P:maintenance of CRISPR repeat elements"/>
    <property type="evidence" value="ECO:0007669"/>
    <property type="project" value="InterPro"/>
</dbReference>
<dbReference type="CDD" id="cd09725">
    <property type="entry name" value="Cas2_I_II_III"/>
    <property type="match status" value="1"/>
</dbReference>
<organism evidence="10 11">
    <name type="scientific">Desulfobacter hydrogenophilus</name>
    <dbReference type="NCBI Taxonomy" id="2291"/>
    <lineage>
        <taxon>Bacteria</taxon>
        <taxon>Pseudomonadati</taxon>
        <taxon>Thermodesulfobacteriota</taxon>
        <taxon>Desulfobacteria</taxon>
        <taxon>Desulfobacterales</taxon>
        <taxon>Desulfobacteraceae</taxon>
        <taxon>Desulfobacter</taxon>
    </lineage>
</organism>
<dbReference type="Proteomes" id="UP000293902">
    <property type="component" value="Chromosome"/>
</dbReference>
<evidence type="ECO:0000313" key="11">
    <source>
        <dbReference type="Proteomes" id="UP000248798"/>
    </source>
</evidence>
<keyword evidence="5 10" id="KW-0255">Endonuclease</keyword>
<dbReference type="PANTHER" id="PTHR34405:SF3">
    <property type="entry name" value="CRISPR-ASSOCIATED ENDORIBONUCLEASE CAS2 3"/>
    <property type="match status" value="1"/>
</dbReference>
<evidence type="ECO:0000256" key="6">
    <source>
        <dbReference type="ARBA" id="ARBA00022801"/>
    </source>
</evidence>
<dbReference type="InterPro" id="IPR019199">
    <property type="entry name" value="Virulence_VapD/CRISPR_Cas2"/>
</dbReference>
<comment type="cofactor">
    <cofactor evidence="1">
        <name>Mg(2+)</name>
        <dbReference type="ChEBI" id="CHEBI:18420"/>
    </cofactor>
</comment>
<dbReference type="GO" id="GO:0016787">
    <property type="term" value="F:hydrolase activity"/>
    <property type="evidence" value="ECO:0007669"/>
    <property type="project" value="UniProtKB-KW"/>
</dbReference>
<keyword evidence="7" id="KW-0460">Magnesium</keyword>
<evidence type="ECO:0000256" key="5">
    <source>
        <dbReference type="ARBA" id="ARBA00022759"/>
    </source>
</evidence>
<evidence type="ECO:0000256" key="3">
    <source>
        <dbReference type="ARBA" id="ARBA00022722"/>
    </source>
</evidence>
<protein>
    <submittedName>
        <fullName evidence="10">CRISPR-associated endonuclease Cas2</fullName>
    </submittedName>
</protein>
<comment type="similarity">
    <text evidence="2">Belongs to the CRISPR-associated endoribonuclease Cas2 protein family.</text>
</comment>
<keyword evidence="8" id="KW-0051">Antiviral defense</keyword>
<dbReference type="GO" id="GO:0046872">
    <property type="term" value="F:metal ion binding"/>
    <property type="evidence" value="ECO:0007669"/>
    <property type="project" value="UniProtKB-KW"/>
</dbReference>
<reference evidence="10 11" key="1">
    <citation type="submission" date="2018-06" db="EMBL/GenBank/DDBJ databases">
        <title>Complete Genome Sequence of Desulfobacter hydrogenophilus (DSM3380).</title>
        <authorList>
            <person name="Marietou A."/>
            <person name="Schreiber L."/>
            <person name="Marshall I."/>
            <person name="Jorgensen B."/>
        </authorList>
    </citation>
    <scope>NUCLEOTIDE SEQUENCE [LARGE SCALE GENOMIC DNA]</scope>
    <source>
        <strain evidence="10 11">DSM 3380</strain>
    </source>
</reference>
<keyword evidence="3" id="KW-0540">Nuclease</keyword>
<dbReference type="PANTHER" id="PTHR34405">
    <property type="entry name" value="CRISPR-ASSOCIATED ENDORIBONUCLEASE CAS2"/>
    <property type="match status" value="1"/>
</dbReference>
<evidence type="ECO:0000256" key="4">
    <source>
        <dbReference type="ARBA" id="ARBA00022723"/>
    </source>
</evidence>
<evidence type="ECO:0000313" key="10">
    <source>
        <dbReference type="EMBL" id="RAL99794.1"/>
    </source>
</evidence>
<evidence type="ECO:0000256" key="2">
    <source>
        <dbReference type="ARBA" id="ARBA00009959"/>
    </source>
</evidence>
<dbReference type="InterPro" id="IPR021127">
    <property type="entry name" value="CRISPR_associated_Cas2"/>
</dbReference>
<dbReference type="EMBL" id="QLNI01000121">
    <property type="protein sequence ID" value="RAL99794.1"/>
    <property type="molecule type" value="Genomic_DNA"/>
</dbReference>
<evidence type="ECO:0000256" key="8">
    <source>
        <dbReference type="ARBA" id="ARBA00023118"/>
    </source>
</evidence>
<keyword evidence="4" id="KW-0479">Metal-binding</keyword>
<dbReference type="Gene3D" id="3.30.70.240">
    <property type="match status" value="1"/>
</dbReference>
<proteinExistence type="inferred from homology"/>